<evidence type="ECO:0000256" key="3">
    <source>
        <dbReference type="ARBA" id="ARBA00022729"/>
    </source>
</evidence>
<gene>
    <name evidence="8" type="ORF">NMU02_03565</name>
</gene>
<dbReference type="EMBL" id="JANDHW010000003">
    <property type="protein sequence ID" value="MCP9611168.1"/>
    <property type="molecule type" value="Genomic_DNA"/>
</dbReference>
<keyword evidence="4" id="KW-0472">Membrane</keyword>
<keyword evidence="9" id="KW-1185">Reference proteome</keyword>
<comment type="subcellular location">
    <subcellularLocation>
        <location evidence="1">Cell outer membrane</location>
    </subcellularLocation>
</comment>
<dbReference type="Gene3D" id="1.25.40.390">
    <property type="match status" value="2"/>
</dbReference>
<dbReference type="SUPFAM" id="SSF48452">
    <property type="entry name" value="TPR-like"/>
    <property type="match status" value="1"/>
</dbReference>
<evidence type="ECO:0000256" key="4">
    <source>
        <dbReference type="ARBA" id="ARBA00023136"/>
    </source>
</evidence>
<dbReference type="Pfam" id="PF07980">
    <property type="entry name" value="SusD_RagB"/>
    <property type="match status" value="1"/>
</dbReference>
<evidence type="ECO:0000256" key="5">
    <source>
        <dbReference type="ARBA" id="ARBA00023237"/>
    </source>
</evidence>
<evidence type="ECO:0000259" key="7">
    <source>
        <dbReference type="Pfam" id="PF14322"/>
    </source>
</evidence>
<reference evidence="8 9" key="1">
    <citation type="submission" date="2022-07" db="EMBL/GenBank/DDBJ databases">
        <title>Fecal culturing of patients with breast cancer.</title>
        <authorList>
            <person name="Teng N.M.Y."/>
            <person name="Kiu R."/>
            <person name="Evans R."/>
            <person name="Baker D.J."/>
            <person name="Zenner C."/>
            <person name="Robinson S.D."/>
            <person name="Hall L.J."/>
        </authorList>
    </citation>
    <scope>NUCLEOTIDE SEQUENCE [LARGE SCALE GENOMIC DNA]</scope>
    <source>
        <strain evidence="8 9">LH1063</strain>
    </source>
</reference>
<evidence type="ECO:0000313" key="8">
    <source>
        <dbReference type="EMBL" id="MCP9611168.1"/>
    </source>
</evidence>
<dbReference type="Proteomes" id="UP001205603">
    <property type="component" value="Unassembled WGS sequence"/>
</dbReference>
<comment type="caution">
    <text evidence="8">The sequence shown here is derived from an EMBL/GenBank/DDBJ whole genome shotgun (WGS) entry which is preliminary data.</text>
</comment>
<name>A0ABT1MHN1_9BACT</name>
<feature type="domain" description="SusD-like N-terminal" evidence="7">
    <location>
        <begin position="24"/>
        <end position="228"/>
    </location>
</feature>
<dbReference type="Pfam" id="PF14322">
    <property type="entry name" value="SusD-like_3"/>
    <property type="match status" value="1"/>
</dbReference>
<dbReference type="InterPro" id="IPR012944">
    <property type="entry name" value="SusD_RagB_dom"/>
</dbReference>
<sequence length="448" mass="51812">MKTIKYINKYIIGSLLLGMSACNYLDIEPVGQVIPEKTSEYRALLTSAYSKLPSHKRFLTVRSDELQPIYDEFGFTSYSSYKDIAIWNDVTPDPKTYEFPWVDFYTIIFYTNEIITNGPEATDDNSEPIAQILGEAYALRAYMYFELLNMYAPVYDKNTAATQKTVPLTTKIDIEQRFPKSTMQEVYNQIESDLENADKYMITETQPEKIRYRFSRESLLVMKARIALYKGNASDALIQAKAALEINSQLEDLNTEGALTPVNYKSKEAIQSMERILDSDFGYDFTVSNALISLYNENDLRLSFYYKFDDWTGYTVNKCITIDERVTFRRSEVYLIAAEAAATEGHLDIAANYLKTLIKNRLKPAYYESEAARLSAIADKNQMLKEIAKERQRELAMEGHRWYDLRRTTQEQLTKELEGQTYILQDHDTRYTLRIPQSAIEANPDLKN</sequence>
<feature type="domain" description="RagB/SusD" evidence="6">
    <location>
        <begin position="312"/>
        <end position="447"/>
    </location>
</feature>
<evidence type="ECO:0000259" key="6">
    <source>
        <dbReference type="Pfam" id="PF07980"/>
    </source>
</evidence>
<dbReference type="InterPro" id="IPR033985">
    <property type="entry name" value="SusD-like_N"/>
</dbReference>
<protein>
    <submittedName>
        <fullName evidence="8">RagB/SusD family nutrient uptake outer membrane protein</fullName>
    </submittedName>
</protein>
<keyword evidence="5" id="KW-0998">Cell outer membrane</keyword>
<evidence type="ECO:0000313" key="9">
    <source>
        <dbReference type="Proteomes" id="UP001205603"/>
    </source>
</evidence>
<evidence type="ECO:0000256" key="2">
    <source>
        <dbReference type="ARBA" id="ARBA00006275"/>
    </source>
</evidence>
<evidence type="ECO:0000256" key="1">
    <source>
        <dbReference type="ARBA" id="ARBA00004442"/>
    </source>
</evidence>
<keyword evidence="3" id="KW-0732">Signal</keyword>
<proteinExistence type="inferred from homology"/>
<comment type="similarity">
    <text evidence="2">Belongs to the SusD family.</text>
</comment>
<accession>A0ABT1MHN1</accession>
<dbReference type="PROSITE" id="PS51257">
    <property type="entry name" value="PROKAR_LIPOPROTEIN"/>
    <property type="match status" value="1"/>
</dbReference>
<dbReference type="RefSeq" id="WP_255025858.1">
    <property type="nucleotide sequence ID" value="NZ_JANDHW010000003.1"/>
</dbReference>
<dbReference type="InterPro" id="IPR011990">
    <property type="entry name" value="TPR-like_helical_dom_sf"/>
</dbReference>
<organism evidence="8 9">
    <name type="scientific">Coprobacter tertius</name>
    <dbReference type="NCBI Taxonomy" id="2944915"/>
    <lineage>
        <taxon>Bacteria</taxon>
        <taxon>Pseudomonadati</taxon>
        <taxon>Bacteroidota</taxon>
        <taxon>Bacteroidia</taxon>
        <taxon>Bacteroidales</taxon>
        <taxon>Barnesiellaceae</taxon>
        <taxon>Coprobacter</taxon>
    </lineage>
</organism>